<feature type="non-terminal residue" evidence="2">
    <location>
        <position position="1"/>
    </location>
</feature>
<feature type="region of interest" description="Disordered" evidence="1">
    <location>
        <begin position="124"/>
        <end position="147"/>
    </location>
</feature>
<feature type="compositionally biased region" description="Polar residues" evidence="1">
    <location>
        <begin position="124"/>
        <end position="142"/>
    </location>
</feature>
<gene>
    <name evidence="2" type="ORF">S06H3_15373</name>
</gene>
<evidence type="ECO:0008006" key="3">
    <source>
        <dbReference type="Google" id="ProtNLM"/>
    </source>
</evidence>
<name>X1KSJ0_9ZZZZ</name>
<dbReference type="AlphaFoldDB" id="X1KSJ0"/>
<feature type="non-terminal residue" evidence="2">
    <location>
        <position position="395"/>
    </location>
</feature>
<dbReference type="EMBL" id="BARV01007563">
    <property type="protein sequence ID" value="GAI09678.1"/>
    <property type="molecule type" value="Genomic_DNA"/>
</dbReference>
<proteinExistence type="predicted"/>
<sequence>VYVSSADQAMNAASGVVSFPQDKLEVSSLSKSGSIFALWVQEPSFSNSAGTINFEGIVLNPGFTGTAGKIITTNFRVKAAGLANINFSSGSVLANDGKGTNILTSLGSAQFSLGYVGPSVPEATTPSAVSGTPSAPQISSPTHPDPNKWYNKKDAKFTWLIPTDVTGTRLLVGKIPAAIPTVTYVSAISEKDVTNLGDGIWYFHVQLRNTSGWGGVSHFRFQIDTQPPALFEIKFVDGKETNNPRPTVLCETTDSLSGIEYYKVKIGEGNFFTISTEIVESNPYTLPLQAPGKRTILVQAFDKASNYMTAVEEFVILPIEAPVITDYPQTLLPGATLLIKGTAVLEATIKVYIQKDEKEVKIDETKSDKEGKWSYVATEPLEKGVYKIWVEAIDS</sequence>
<evidence type="ECO:0000256" key="1">
    <source>
        <dbReference type="SAM" id="MobiDB-lite"/>
    </source>
</evidence>
<comment type="caution">
    <text evidence="2">The sequence shown here is derived from an EMBL/GenBank/DDBJ whole genome shotgun (WGS) entry which is preliminary data.</text>
</comment>
<organism evidence="2">
    <name type="scientific">marine sediment metagenome</name>
    <dbReference type="NCBI Taxonomy" id="412755"/>
    <lineage>
        <taxon>unclassified sequences</taxon>
        <taxon>metagenomes</taxon>
        <taxon>ecological metagenomes</taxon>
    </lineage>
</organism>
<accession>X1KSJ0</accession>
<evidence type="ECO:0000313" key="2">
    <source>
        <dbReference type="EMBL" id="GAI09678.1"/>
    </source>
</evidence>
<protein>
    <recommendedName>
        <fullName evidence="3">Bacterial Ig-like domain-containing protein</fullName>
    </recommendedName>
</protein>
<reference evidence="2" key="1">
    <citation type="journal article" date="2014" name="Front. Microbiol.">
        <title>High frequency of phylogenetically diverse reductive dehalogenase-homologous genes in deep subseafloor sedimentary metagenomes.</title>
        <authorList>
            <person name="Kawai M."/>
            <person name="Futagami T."/>
            <person name="Toyoda A."/>
            <person name="Takaki Y."/>
            <person name="Nishi S."/>
            <person name="Hori S."/>
            <person name="Arai W."/>
            <person name="Tsubouchi T."/>
            <person name="Morono Y."/>
            <person name="Uchiyama I."/>
            <person name="Ito T."/>
            <person name="Fujiyama A."/>
            <person name="Inagaki F."/>
            <person name="Takami H."/>
        </authorList>
    </citation>
    <scope>NUCLEOTIDE SEQUENCE</scope>
    <source>
        <strain evidence="2">Expedition CK06-06</strain>
    </source>
</reference>